<dbReference type="Proteomes" id="UP000706926">
    <property type="component" value="Unassembled WGS sequence"/>
</dbReference>
<reference evidence="1 2" key="1">
    <citation type="submission" date="2021-03" db="EMBL/GenBank/DDBJ databases">
        <title>Genomic Encyclopedia of Type Strains, Phase IV (KMG-IV): sequencing the most valuable type-strain genomes for metagenomic binning, comparative biology and taxonomic classification.</title>
        <authorList>
            <person name="Goeker M."/>
        </authorList>
    </citation>
    <scope>NUCLEOTIDE SEQUENCE [LARGE SCALE GENOMIC DNA]</scope>
    <source>
        <strain evidence="1 2">DSM 15596</strain>
    </source>
</reference>
<protein>
    <submittedName>
        <fullName evidence="1">Uncharacterized protein</fullName>
    </submittedName>
</protein>
<proteinExistence type="predicted"/>
<organism evidence="1 2">
    <name type="scientific">Paenibacillus lactis</name>
    <dbReference type="NCBI Taxonomy" id="228574"/>
    <lineage>
        <taxon>Bacteria</taxon>
        <taxon>Bacillati</taxon>
        <taxon>Bacillota</taxon>
        <taxon>Bacilli</taxon>
        <taxon>Bacillales</taxon>
        <taxon>Paenibacillaceae</taxon>
        <taxon>Paenibacillus</taxon>
    </lineage>
</organism>
<keyword evidence="2" id="KW-1185">Reference proteome</keyword>
<comment type="caution">
    <text evidence="1">The sequence shown here is derived from an EMBL/GenBank/DDBJ whole genome shotgun (WGS) entry which is preliminary data.</text>
</comment>
<dbReference type="EMBL" id="JAGGKI010000013">
    <property type="protein sequence ID" value="MBP1895230.1"/>
    <property type="molecule type" value="Genomic_DNA"/>
</dbReference>
<accession>A0ABS4FG62</accession>
<sequence length="49" mass="5649">MLKQQSSKRGRPGRKLHVWTAPVPHSDEVVTMIKLSQGFLENELMPSFR</sequence>
<evidence type="ECO:0000313" key="1">
    <source>
        <dbReference type="EMBL" id="MBP1895230.1"/>
    </source>
</evidence>
<gene>
    <name evidence="1" type="ORF">J2Z18_004340</name>
</gene>
<name>A0ABS4FG62_9BACL</name>
<evidence type="ECO:0000313" key="2">
    <source>
        <dbReference type="Proteomes" id="UP000706926"/>
    </source>
</evidence>